<reference evidence="1 2" key="1">
    <citation type="submission" date="2023-03" db="EMBL/GenBank/DDBJ databases">
        <title>Genome insight into feeding habits of ladybird beetles.</title>
        <authorList>
            <person name="Li H.-S."/>
            <person name="Huang Y.-H."/>
            <person name="Pang H."/>
        </authorList>
    </citation>
    <scope>NUCLEOTIDE SEQUENCE [LARGE SCALE GENOMIC DNA]</scope>
    <source>
        <strain evidence="1">SYSU_2023b</strain>
        <tissue evidence="1">Whole body</tissue>
    </source>
</reference>
<keyword evidence="2" id="KW-1185">Reference proteome</keyword>
<organism evidence="1 2">
    <name type="scientific">Henosepilachna vigintioctopunctata</name>
    <dbReference type="NCBI Taxonomy" id="420089"/>
    <lineage>
        <taxon>Eukaryota</taxon>
        <taxon>Metazoa</taxon>
        <taxon>Ecdysozoa</taxon>
        <taxon>Arthropoda</taxon>
        <taxon>Hexapoda</taxon>
        <taxon>Insecta</taxon>
        <taxon>Pterygota</taxon>
        <taxon>Neoptera</taxon>
        <taxon>Endopterygota</taxon>
        <taxon>Coleoptera</taxon>
        <taxon>Polyphaga</taxon>
        <taxon>Cucujiformia</taxon>
        <taxon>Coccinelloidea</taxon>
        <taxon>Coccinellidae</taxon>
        <taxon>Epilachninae</taxon>
        <taxon>Epilachnini</taxon>
        <taxon>Henosepilachna</taxon>
    </lineage>
</organism>
<dbReference type="AlphaFoldDB" id="A0AAW1UUP5"/>
<evidence type="ECO:0000313" key="1">
    <source>
        <dbReference type="EMBL" id="KAK9883289.1"/>
    </source>
</evidence>
<dbReference type="EMBL" id="JARQZJ010000091">
    <property type="protein sequence ID" value="KAK9883289.1"/>
    <property type="molecule type" value="Genomic_DNA"/>
</dbReference>
<evidence type="ECO:0000313" key="2">
    <source>
        <dbReference type="Proteomes" id="UP001431783"/>
    </source>
</evidence>
<accession>A0AAW1UUP5</accession>
<gene>
    <name evidence="1" type="ORF">WA026_001472</name>
</gene>
<sequence>MDIRTDIWRFAPATWVRDYKSHNHYLVKGTEYQQIEYDVQRAVKNLKKVLAIWRVQNIFHYGQFLMRSQILAREDSVASYYKVRRYVAIPTSLVETAMEYNLDHRRLNMENIEFCSHLPYVEDDHSIFVVCILTKDVEARCISPYDFTEYYIDYVVDIDIF</sequence>
<dbReference type="Proteomes" id="UP001431783">
    <property type="component" value="Unassembled WGS sequence"/>
</dbReference>
<proteinExistence type="predicted"/>
<comment type="caution">
    <text evidence="1">The sequence shown here is derived from an EMBL/GenBank/DDBJ whole genome shotgun (WGS) entry which is preliminary data.</text>
</comment>
<protein>
    <submittedName>
        <fullName evidence="1">Uncharacterized protein</fullName>
    </submittedName>
</protein>
<name>A0AAW1UUP5_9CUCU</name>